<evidence type="ECO:0000256" key="1">
    <source>
        <dbReference type="ARBA" id="ARBA00001561"/>
    </source>
</evidence>
<dbReference type="GO" id="GO:0008745">
    <property type="term" value="F:N-acetylmuramoyl-L-alanine amidase activity"/>
    <property type="evidence" value="ECO:0007669"/>
    <property type="project" value="UniProtKB-EC"/>
</dbReference>
<dbReference type="InterPro" id="IPR036505">
    <property type="entry name" value="Amidase/PGRP_sf"/>
</dbReference>
<comment type="caution">
    <text evidence="6">The sequence shown here is derived from an EMBL/GenBank/DDBJ whole genome shotgun (WGS) entry which is preliminary data.</text>
</comment>
<dbReference type="PANTHER" id="PTHR30417">
    <property type="entry name" value="N-ACETYLMURAMOYL-L-ALANINE AMIDASE AMID"/>
    <property type="match status" value="1"/>
</dbReference>
<dbReference type="GO" id="GO:0009253">
    <property type="term" value="P:peptidoglycan catabolic process"/>
    <property type="evidence" value="ECO:0007669"/>
    <property type="project" value="InterPro"/>
</dbReference>
<dbReference type="CDD" id="cd06583">
    <property type="entry name" value="PGRP"/>
    <property type="match status" value="1"/>
</dbReference>
<sequence length="200" mass="22420">MLFISKQGHVDHDRVRIRIFNAIEHGSMNVVHGIVVHQTGASTAESTFSSYQQKGANGAHFLLDQDGTIYQTASLTRVTYHVGNIKSRCLETLQCSPVEIAASREAFRQGKYKGLNRHEMTKSWPDRLPSNIDSIGIELVGMYRGEGKEQIYEDPTSEQNDSLKWLIAELIETLSIDKAEVYAHPAVSYKNPTEAKAAQW</sequence>
<dbReference type="PANTHER" id="PTHR30417:SF1">
    <property type="entry name" value="N-ACETYLMURAMOYL-L-ALANINE AMIDASE AMID"/>
    <property type="match status" value="1"/>
</dbReference>
<proteinExistence type="predicted"/>
<accession>A0A158ALB1</accession>
<dbReference type="Pfam" id="PF01510">
    <property type="entry name" value="Amidase_2"/>
    <property type="match status" value="1"/>
</dbReference>
<dbReference type="Gene3D" id="3.40.80.10">
    <property type="entry name" value="Peptidoglycan recognition protein-like"/>
    <property type="match status" value="1"/>
</dbReference>
<keyword evidence="7" id="KW-1185">Reference proteome</keyword>
<keyword evidence="4" id="KW-0961">Cell wall biogenesis/degradation</keyword>
<dbReference type="SMART" id="SM00644">
    <property type="entry name" value="Ami_2"/>
    <property type="match status" value="1"/>
</dbReference>
<dbReference type="GO" id="GO:0071555">
    <property type="term" value="P:cell wall organization"/>
    <property type="evidence" value="ECO:0007669"/>
    <property type="project" value="UniProtKB-KW"/>
</dbReference>
<evidence type="ECO:0000313" key="6">
    <source>
        <dbReference type="EMBL" id="SAK58594.1"/>
    </source>
</evidence>
<dbReference type="InterPro" id="IPR051206">
    <property type="entry name" value="NAMLAA_amidase_2"/>
</dbReference>
<dbReference type="EMBL" id="FCOE02000006">
    <property type="protein sequence ID" value="SAK58594.1"/>
    <property type="molecule type" value="Genomic_DNA"/>
</dbReference>
<evidence type="ECO:0000256" key="3">
    <source>
        <dbReference type="ARBA" id="ARBA00022801"/>
    </source>
</evidence>
<evidence type="ECO:0000259" key="5">
    <source>
        <dbReference type="SMART" id="SM00644"/>
    </source>
</evidence>
<organism evidence="6 7">
    <name type="scientific">Caballeronia pedi</name>
    <dbReference type="NCBI Taxonomy" id="1777141"/>
    <lineage>
        <taxon>Bacteria</taxon>
        <taxon>Pseudomonadati</taxon>
        <taxon>Pseudomonadota</taxon>
        <taxon>Betaproteobacteria</taxon>
        <taxon>Burkholderiales</taxon>
        <taxon>Burkholderiaceae</taxon>
        <taxon>Caballeronia</taxon>
    </lineage>
</organism>
<dbReference type="Proteomes" id="UP000054911">
    <property type="component" value="Unassembled WGS sequence"/>
</dbReference>
<dbReference type="GO" id="GO:0009254">
    <property type="term" value="P:peptidoglycan turnover"/>
    <property type="evidence" value="ECO:0007669"/>
    <property type="project" value="TreeGrafter"/>
</dbReference>
<reference evidence="6" key="1">
    <citation type="submission" date="2016-01" db="EMBL/GenBank/DDBJ databases">
        <authorList>
            <person name="Peeters C."/>
        </authorList>
    </citation>
    <scope>NUCLEOTIDE SEQUENCE [LARGE SCALE GENOMIC DNA]</scope>
    <source>
        <strain evidence="6">LMG 29323</strain>
    </source>
</reference>
<name>A0A158ALB1_9BURK</name>
<evidence type="ECO:0000256" key="2">
    <source>
        <dbReference type="ARBA" id="ARBA00011901"/>
    </source>
</evidence>
<dbReference type="InterPro" id="IPR002502">
    <property type="entry name" value="Amidase_domain"/>
</dbReference>
<protein>
    <recommendedName>
        <fullName evidence="2">N-acetylmuramoyl-L-alanine amidase</fullName>
        <ecNumber evidence="2">3.5.1.28</ecNumber>
    </recommendedName>
</protein>
<gene>
    <name evidence="6" type="ORF">AWB80_02432</name>
</gene>
<dbReference type="RefSeq" id="WP_208635639.1">
    <property type="nucleotide sequence ID" value="NZ_FCOE02000006.1"/>
</dbReference>
<dbReference type="AlphaFoldDB" id="A0A158ALB1"/>
<dbReference type="SUPFAM" id="SSF55846">
    <property type="entry name" value="N-acetylmuramoyl-L-alanine amidase-like"/>
    <property type="match status" value="1"/>
</dbReference>
<dbReference type="STRING" id="1777141.AWB80_02432"/>
<dbReference type="EC" id="3.5.1.28" evidence="2"/>
<evidence type="ECO:0000256" key="4">
    <source>
        <dbReference type="ARBA" id="ARBA00023316"/>
    </source>
</evidence>
<evidence type="ECO:0000313" key="7">
    <source>
        <dbReference type="Proteomes" id="UP000054911"/>
    </source>
</evidence>
<feature type="domain" description="N-acetylmuramoyl-L-alanine amidase" evidence="5">
    <location>
        <begin position="21"/>
        <end position="193"/>
    </location>
</feature>
<comment type="catalytic activity">
    <reaction evidence="1">
        <text>Hydrolyzes the link between N-acetylmuramoyl residues and L-amino acid residues in certain cell-wall glycopeptides.</text>
        <dbReference type="EC" id="3.5.1.28"/>
    </reaction>
</comment>
<keyword evidence="3" id="KW-0378">Hydrolase</keyword>